<comment type="caution">
    <text evidence="3">The sequence shown here is derived from an EMBL/GenBank/DDBJ whole genome shotgun (WGS) entry which is preliminary data.</text>
</comment>
<dbReference type="RefSeq" id="XP_060303712.1">
    <property type="nucleotide sequence ID" value="XM_060439275.1"/>
</dbReference>
<protein>
    <submittedName>
        <fullName evidence="3">Uncharacterized protein</fullName>
    </submittedName>
</protein>
<feature type="region of interest" description="Disordered" evidence="1">
    <location>
        <begin position="206"/>
        <end position="233"/>
    </location>
</feature>
<reference evidence="3" key="1">
    <citation type="submission" date="2023-06" db="EMBL/GenBank/DDBJ databases">
        <title>Genome-scale phylogeny and comparative genomics of the fungal order Sordariales.</title>
        <authorList>
            <consortium name="Lawrence Berkeley National Laboratory"/>
            <person name="Hensen N."/>
            <person name="Bonometti L."/>
            <person name="Westerberg I."/>
            <person name="Brannstrom I.O."/>
            <person name="Guillou S."/>
            <person name="Cros-Aarteil S."/>
            <person name="Calhoun S."/>
            <person name="Haridas S."/>
            <person name="Kuo A."/>
            <person name="Mondo S."/>
            <person name="Pangilinan J."/>
            <person name="Riley R."/>
            <person name="LaButti K."/>
            <person name="Andreopoulos B."/>
            <person name="Lipzen A."/>
            <person name="Chen C."/>
            <person name="Yanf M."/>
            <person name="Daum C."/>
            <person name="Ng V."/>
            <person name="Clum A."/>
            <person name="Steindorff A."/>
            <person name="Ohm R."/>
            <person name="Martin F."/>
            <person name="Silar P."/>
            <person name="Natvig D."/>
            <person name="Lalanne C."/>
            <person name="Gautier V."/>
            <person name="Ament-velasquez S.L."/>
            <person name="Kruys A."/>
            <person name="Hutchinson M.I."/>
            <person name="Powell A.J."/>
            <person name="Barry K."/>
            <person name="Miller A.N."/>
            <person name="Grigoriev I.V."/>
            <person name="Debuchy R."/>
            <person name="Gladieux P."/>
            <person name="Thoren M.H."/>
            <person name="Johannesson H."/>
        </authorList>
    </citation>
    <scope>NUCLEOTIDE SEQUENCE</scope>
    <source>
        <strain evidence="3">SMH2392-1A</strain>
    </source>
</reference>
<organism evidence="3 4">
    <name type="scientific">Lasiosphaeria miniovina</name>
    <dbReference type="NCBI Taxonomy" id="1954250"/>
    <lineage>
        <taxon>Eukaryota</taxon>
        <taxon>Fungi</taxon>
        <taxon>Dikarya</taxon>
        <taxon>Ascomycota</taxon>
        <taxon>Pezizomycotina</taxon>
        <taxon>Sordariomycetes</taxon>
        <taxon>Sordariomycetidae</taxon>
        <taxon>Sordariales</taxon>
        <taxon>Lasiosphaeriaceae</taxon>
        <taxon>Lasiosphaeria</taxon>
    </lineage>
</organism>
<keyword evidence="2" id="KW-0812">Transmembrane</keyword>
<feature type="compositionally biased region" description="Acidic residues" evidence="1">
    <location>
        <begin position="206"/>
        <end position="215"/>
    </location>
</feature>
<evidence type="ECO:0000313" key="4">
    <source>
        <dbReference type="Proteomes" id="UP001172101"/>
    </source>
</evidence>
<gene>
    <name evidence="3" type="ORF">B0T26DRAFT_671067</name>
</gene>
<evidence type="ECO:0000256" key="2">
    <source>
        <dbReference type="SAM" id="Phobius"/>
    </source>
</evidence>
<feature type="transmembrane region" description="Helical" evidence="2">
    <location>
        <begin position="111"/>
        <end position="133"/>
    </location>
</feature>
<feature type="transmembrane region" description="Helical" evidence="2">
    <location>
        <begin position="80"/>
        <end position="102"/>
    </location>
</feature>
<dbReference type="GeneID" id="85322545"/>
<feature type="transmembrane region" description="Helical" evidence="2">
    <location>
        <begin position="175"/>
        <end position="198"/>
    </location>
</feature>
<dbReference type="Proteomes" id="UP001172101">
    <property type="component" value="Unassembled WGS sequence"/>
</dbReference>
<evidence type="ECO:0000256" key="1">
    <source>
        <dbReference type="SAM" id="MobiDB-lite"/>
    </source>
</evidence>
<dbReference type="AlphaFoldDB" id="A0AA40BIG4"/>
<dbReference type="EMBL" id="JAUIRO010000001">
    <property type="protein sequence ID" value="KAK0734835.1"/>
    <property type="molecule type" value="Genomic_DNA"/>
</dbReference>
<keyword evidence="2" id="KW-0472">Membrane</keyword>
<evidence type="ECO:0000313" key="3">
    <source>
        <dbReference type="EMBL" id="KAK0734835.1"/>
    </source>
</evidence>
<proteinExistence type="predicted"/>
<feature type="transmembrane region" description="Helical" evidence="2">
    <location>
        <begin position="17"/>
        <end position="38"/>
    </location>
</feature>
<sequence length="252" mass="28737">MVRTYKILHRKWRLHKALYWGLIPELAGTIAALVLFGISQPDAYRTLFWRIGFNNQLNSNPNMILYAYANHRPLPNIPFVWSQSLTNFCVAISILSLFVLLAKMIASIMKVFYPIVGLLTSFGLMVLYVVGVYGQAGPDYADKRYPSSVAWYIRMSCSIAEPYGAVKDCYMAKGAFAVTVVMMFIYLCNTVLAAWAMFPNPLNDIRDDDDEEEADNDKQWEMQPPATPRTMPFTPRTQAFYTLDRKLPLRSG</sequence>
<keyword evidence="4" id="KW-1185">Reference proteome</keyword>
<name>A0AA40BIG4_9PEZI</name>
<keyword evidence="2" id="KW-1133">Transmembrane helix</keyword>
<accession>A0AA40BIG4</accession>